<name>Z9JHL3_9GAMM</name>
<protein>
    <submittedName>
        <fullName evidence="2">Glycosyl transferase</fullName>
    </submittedName>
</protein>
<comment type="caution">
    <text evidence="2">The sequence shown here is derived from an EMBL/GenBank/DDBJ whole genome shotgun (WGS) entry which is preliminary data.</text>
</comment>
<dbReference type="Proteomes" id="UP000020406">
    <property type="component" value="Unassembled WGS sequence"/>
</dbReference>
<dbReference type="Pfam" id="PF00535">
    <property type="entry name" value="Glycos_transf_2"/>
    <property type="match status" value="1"/>
</dbReference>
<dbReference type="STRING" id="1444770.AF72_10530"/>
<dbReference type="AlphaFoldDB" id="Z9JHL3"/>
<keyword evidence="2" id="KW-0808">Transferase</keyword>
<organism evidence="2 3">
    <name type="scientific">Xylella taiwanensis</name>
    <dbReference type="NCBI Taxonomy" id="1444770"/>
    <lineage>
        <taxon>Bacteria</taxon>
        <taxon>Pseudomonadati</taxon>
        <taxon>Pseudomonadota</taxon>
        <taxon>Gammaproteobacteria</taxon>
        <taxon>Lysobacterales</taxon>
        <taxon>Lysobacteraceae</taxon>
        <taxon>Xylella</taxon>
    </lineage>
</organism>
<dbReference type="GO" id="GO:0016740">
    <property type="term" value="F:transferase activity"/>
    <property type="evidence" value="ECO:0007669"/>
    <property type="project" value="UniProtKB-KW"/>
</dbReference>
<dbReference type="SUPFAM" id="SSF53448">
    <property type="entry name" value="Nucleotide-diphospho-sugar transferases"/>
    <property type="match status" value="1"/>
</dbReference>
<sequence length="288" mass="32259">MDKHFMAVVVVTFQSASTIDVCLTRLRAATDVAEICVVDNGSHDDTLKIVQCHALLDPRLRFVANLDNPGFAAACNQGAADVTSPWLVFVNPDLMVEPETLAQLRAYAETHAPALLGVEQVDEGGCLDPAVRRRDPDFAAMLRNPRRGTQLAIPADPTQSLQPVPALSGALMLMPRTLFEHLGGWDVRYRLHAEDLDLCRRARVAGATVAVVNTLQVVHLRGVSSRSRPFFVELHKHRGLWRYFCKFEAAQRSLLIRSVVWLAIWSHAFVQWLRLWLREPKDAASRRE</sequence>
<gene>
    <name evidence="2" type="ORF">AF72_10530</name>
</gene>
<feature type="domain" description="Glycosyltransferase 2-like" evidence="1">
    <location>
        <begin position="8"/>
        <end position="147"/>
    </location>
</feature>
<dbReference type="eggNOG" id="COG1216">
    <property type="taxonomic scope" value="Bacteria"/>
</dbReference>
<dbReference type="PANTHER" id="PTHR43179">
    <property type="entry name" value="RHAMNOSYLTRANSFERASE WBBL"/>
    <property type="match status" value="1"/>
</dbReference>
<dbReference type="PANTHER" id="PTHR43179:SF7">
    <property type="entry name" value="RHAMNOSYLTRANSFERASE WBBL"/>
    <property type="match status" value="1"/>
</dbReference>
<dbReference type="Gene3D" id="3.90.550.10">
    <property type="entry name" value="Spore Coat Polysaccharide Biosynthesis Protein SpsA, Chain A"/>
    <property type="match status" value="1"/>
</dbReference>
<evidence type="ECO:0000313" key="3">
    <source>
        <dbReference type="Proteomes" id="UP000020406"/>
    </source>
</evidence>
<dbReference type="KEGG" id="xtw:AB672_05460"/>
<dbReference type="InterPro" id="IPR001173">
    <property type="entry name" value="Glyco_trans_2-like"/>
</dbReference>
<evidence type="ECO:0000313" key="2">
    <source>
        <dbReference type="EMBL" id="EWS77483.1"/>
    </source>
</evidence>
<reference evidence="2 3" key="1">
    <citation type="journal article" date="2014" name="Genome Announc.">
        <title>Draft Genome Sequence of Xylella fastidiosa Pear Leaf Scorch Strain in Taiwan.</title>
        <authorList>
            <person name="Su C.C."/>
            <person name="Deng W.L."/>
            <person name="Jan F.J."/>
            <person name="Chang C.J."/>
            <person name="Huang H."/>
            <person name="Chen J."/>
        </authorList>
    </citation>
    <scope>NUCLEOTIDE SEQUENCE [LARGE SCALE GENOMIC DNA]</scope>
    <source>
        <strain evidence="2 3">PLS229</strain>
    </source>
</reference>
<evidence type="ECO:0000259" key="1">
    <source>
        <dbReference type="Pfam" id="PF00535"/>
    </source>
</evidence>
<proteinExistence type="predicted"/>
<dbReference type="PATRIC" id="fig|1444770.3.peg.2501"/>
<dbReference type="InterPro" id="IPR029044">
    <property type="entry name" value="Nucleotide-diphossugar_trans"/>
</dbReference>
<dbReference type="EMBL" id="JDSQ01000019">
    <property type="protein sequence ID" value="EWS77483.1"/>
    <property type="molecule type" value="Genomic_DNA"/>
</dbReference>
<accession>Z9JHL3</accession>